<gene>
    <name evidence="1" type="ORF">OCBIM_22007315mg</name>
</gene>
<name>A0A0L8FUS2_OCTBM</name>
<dbReference type="EMBL" id="KQ426287">
    <property type="protein sequence ID" value="KOF68452.1"/>
    <property type="molecule type" value="Genomic_DNA"/>
</dbReference>
<organism evidence="1">
    <name type="scientific">Octopus bimaculoides</name>
    <name type="common">California two-spotted octopus</name>
    <dbReference type="NCBI Taxonomy" id="37653"/>
    <lineage>
        <taxon>Eukaryota</taxon>
        <taxon>Metazoa</taxon>
        <taxon>Spiralia</taxon>
        <taxon>Lophotrochozoa</taxon>
        <taxon>Mollusca</taxon>
        <taxon>Cephalopoda</taxon>
        <taxon>Coleoidea</taxon>
        <taxon>Octopodiformes</taxon>
        <taxon>Octopoda</taxon>
        <taxon>Incirrata</taxon>
        <taxon>Octopodidae</taxon>
        <taxon>Octopus</taxon>
    </lineage>
</organism>
<reference evidence="1" key="1">
    <citation type="submission" date="2015-07" db="EMBL/GenBank/DDBJ databases">
        <title>MeaNS - Measles Nucleotide Surveillance Program.</title>
        <authorList>
            <person name="Tran T."/>
            <person name="Druce J."/>
        </authorList>
    </citation>
    <scope>NUCLEOTIDE SEQUENCE</scope>
    <source>
        <strain evidence="1">UCB-OBI-ISO-001</strain>
        <tissue evidence="1">Gonad</tissue>
    </source>
</reference>
<dbReference type="AlphaFoldDB" id="A0A0L8FUS2"/>
<evidence type="ECO:0000313" key="1">
    <source>
        <dbReference type="EMBL" id="KOF68452.1"/>
    </source>
</evidence>
<protein>
    <submittedName>
        <fullName evidence="1">Uncharacterized protein</fullName>
    </submittedName>
</protein>
<accession>A0A0L8FUS2</accession>
<proteinExistence type="predicted"/>
<sequence>MKDTSQRIVGLTSLRDQREALVLKKTVLNKKNMVLTSLDFLSYRMPYAMVDNDIFM</sequence>